<evidence type="ECO:0000313" key="2">
    <source>
        <dbReference type="Proteomes" id="UP000597507"/>
    </source>
</evidence>
<sequence length="169" mass="18783">MASTIDDLYTTGLANAHALENQAVQMLSRQAERLENYPELAQRMREHIEESRRHAARLDEILRARGSAPSALKDVGQSIIGSLAAMTHAAAQDEVLKNSFANYAFEHYEIAAYRSLLVLADAVGDAWGMKLLRESLAEEERMAQWIADHLEPTTRTYMRLAATGQKAGV</sequence>
<dbReference type="InterPro" id="IPR009078">
    <property type="entry name" value="Ferritin-like_SF"/>
</dbReference>
<evidence type="ECO:0000313" key="1">
    <source>
        <dbReference type="EMBL" id="GGG45478.1"/>
    </source>
</evidence>
<proteinExistence type="predicted"/>
<dbReference type="EMBL" id="BMKS01000014">
    <property type="protein sequence ID" value="GGG45478.1"/>
    <property type="molecule type" value="Genomic_DNA"/>
</dbReference>
<dbReference type="Pfam" id="PF05974">
    <property type="entry name" value="DUF892"/>
    <property type="match status" value="1"/>
</dbReference>
<reference evidence="1 2" key="1">
    <citation type="journal article" date="2014" name="Int. J. Syst. Evol. Microbiol.">
        <title>Complete genome sequence of Corynebacterium casei LMG S-19264T (=DSM 44701T), isolated from a smear-ripened cheese.</title>
        <authorList>
            <consortium name="US DOE Joint Genome Institute (JGI-PGF)"/>
            <person name="Walter F."/>
            <person name="Albersmeier A."/>
            <person name="Kalinowski J."/>
            <person name="Ruckert C."/>
        </authorList>
    </citation>
    <scope>NUCLEOTIDE SEQUENCE [LARGE SCALE GENOMIC DNA]</scope>
    <source>
        <strain evidence="1 2">CGMCC 1.16330</strain>
    </source>
</reference>
<keyword evidence="2" id="KW-1185">Reference proteome</keyword>
<dbReference type="InterPro" id="IPR012347">
    <property type="entry name" value="Ferritin-like"/>
</dbReference>
<name>A0A8J3EDK9_9PROT</name>
<organism evidence="1 2">
    <name type="scientific">Caldovatus sediminis</name>
    <dbReference type="NCBI Taxonomy" id="2041189"/>
    <lineage>
        <taxon>Bacteria</taxon>
        <taxon>Pseudomonadati</taxon>
        <taxon>Pseudomonadota</taxon>
        <taxon>Alphaproteobacteria</taxon>
        <taxon>Acetobacterales</taxon>
        <taxon>Roseomonadaceae</taxon>
        <taxon>Caldovatus</taxon>
    </lineage>
</organism>
<dbReference type="InterPro" id="IPR047114">
    <property type="entry name" value="YciF"/>
</dbReference>
<dbReference type="RefSeq" id="WP_188902796.1">
    <property type="nucleotide sequence ID" value="NZ_BMKS01000014.1"/>
</dbReference>
<accession>A0A8J3EDK9</accession>
<dbReference type="PANTHER" id="PTHR30565:SF9">
    <property type="entry name" value="PROTEIN YCIF"/>
    <property type="match status" value="1"/>
</dbReference>
<dbReference type="Gene3D" id="1.20.1260.10">
    <property type="match status" value="1"/>
</dbReference>
<gene>
    <name evidence="1" type="ORF">GCM10010964_36080</name>
</gene>
<dbReference type="SUPFAM" id="SSF47240">
    <property type="entry name" value="Ferritin-like"/>
    <property type="match status" value="1"/>
</dbReference>
<protein>
    <submittedName>
        <fullName evidence="1">YciE/YciF family protein</fullName>
    </submittedName>
</protein>
<dbReference type="InterPro" id="IPR010287">
    <property type="entry name" value="DUF892_YciF-like"/>
</dbReference>
<comment type="caution">
    <text evidence="1">The sequence shown here is derived from an EMBL/GenBank/DDBJ whole genome shotgun (WGS) entry which is preliminary data.</text>
</comment>
<dbReference type="PANTHER" id="PTHR30565">
    <property type="entry name" value="PROTEIN YCIF"/>
    <property type="match status" value="1"/>
</dbReference>
<dbReference type="Proteomes" id="UP000597507">
    <property type="component" value="Unassembled WGS sequence"/>
</dbReference>
<dbReference type="AlphaFoldDB" id="A0A8J3EDK9"/>